<gene>
    <name evidence="2" type="ordered locus">Sbal195_4663</name>
</gene>
<keyword evidence="1" id="KW-0812">Transmembrane</keyword>
<keyword evidence="1" id="KW-0472">Membrane</keyword>
<evidence type="ECO:0000256" key="1">
    <source>
        <dbReference type="SAM" id="Phobius"/>
    </source>
</evidence>
<geneLocation type="plasmid" evidence="2 3">
    <name>pS19502</name>
</geneLocation>
<dbReference type="AlphaFoldDB" id="A9L6N6"/>
<proteinExistence type="predicted"/>
<dbReference type="RefSeq" id="WP_012197986.1">
    <property type="nucleotide sequence ID" value="NC_009999.1"/>
</dbReference>
<dbReference type="HOGENOM" id="CLU_1304175_0_0_6"/>
<organism evidence="2 3">
    <name type="scientific">Shewanella baltica (strain OS195)</name>
    <dbReference type="NCBI Taxonomy" id="399599"/>
    <lineage>
        <taxon>Bacteria</taxon>
        <taxon>Pseudomonadati</taxon>
        <taxon>Pseudomonadota</taxon>
        <taxon>Gammaproteobacteria</taxon>
        <taxon>Alteromonadales</taxon>
        <taxon>Shewanellaceae</taxon>
        <taxon>Shewanella</taxon>
    </lineage>
</organism>
<dbReference type="EMBL" id="CP000893">
    <property type="protein sequence ID" value="ABX51818.1"/>
    <property type="molecule type" value="Genomic_DNA"/>
</dbReference>
<evidence type="ECO:0000313" key="3">
    <source>
        <dbReference type="Proteomes" id="UP000000770"/>
    </source>
</evidence>
<reference evidence="2 3" key="1">
    <citation type="submission" date="2007-11" db="EMBL/GenBank/DDBJ databases">
        <title>Complete sequence of plasmid2 pS19502 of Shewanella baltica OS195.</title>
        <authorList>
            <consortium name="US DOE Joint Genome Institute"/>
            <person name="Copeland A."/>
            <person name="Lucas S."/>
            <person name="Lapidus A."/>
            <person name="Barry K."/>
            <person name="Glavina del Rio T."/>
            <person name="Dalin E."/>
            <person name="Tice H."/>
            <person name="Pitluck S."/>
            <person name="Chain P."/>
            <person name="Malfatti S."/>
            <person name="Shin M."/>
            <person name="Vergez L."/>
            <person name="Schmutz J."/>
            <person name="Larimer F."/>
            <person name="Land M."/>
            <person name="Hauser L."/>
            <person name="Kyrpides N."/>
            <person name="Kim E."/>
            <person name="Brettar I."/>
            <person name="Rodrigues J."/>
            <person name="Konstantinidis K."/>
            <person name="Klappenbach J."/>
            <person name="Hofle M."/>
            <person name="Tiedje J."/>
            <person name="Richardson P."/>
        </authorList>
    </citation>
    <scope>NUCLEOTIDE SEQUENCE [LARGE SCALE GENOMIC DNA]</scope>
    <source>
        <strain evidence="3">OS195</strain>
        <plasmid evidence="3">Plasmid pS19502</plasmid>
    </source>
</reference>
<keyword evidence="1" id="KW-1133">Transmembrane helix</keyword>
<evidence type="ECO:0000313" key="2">
    <source>
        <dbReference type="EMBL" id="ABX51818.1"/>
    </source>
</evidence>
<dbReference type="KEGG" id="sbn:Sbal195_4663"/>
<dbReference type="Proteomes" id="UP000000770">
    <property type="component" value="Plasmid pS19502"/>
</dbReference>
<accession>A9L6N6</accession>
<keyword evidence="2" id="KW-0614">Plasmid</keyword>
<sequence>MDFLVAVFSAVIGAFLAGLVGFFSARHIRKDETESHKNILYIEIEDIAKDSKEVMEMLYDAYCLSFCANKFGWEDYATYILLPAPVHGYYLQEMSIVCFPQLTFGQRKGLKALAFNLEEQEQMINDMRSHRQFSSISLGNMISTIRTLGVIYHNATLLAEYKERYKIDNYSPEQMNQRTKLSHKFEFNDFPTIMDKGQEVYEREKKLLNDL</sequence>
<feature type="transmembrane region" description="Helical" evidence="1">
    <location>
        <begin position="6"/>
        <end position="25"/>
    </location>
</feature>
<name>A9L6N6_SHEB9</name>
<protein>
    <submittedName>
        <fullName evidence="2">Uncharacterized protein</fullName>
    </submittedName>
</protein>